<keyword evidence="3 6" id="KW-0812">Transmembrane</keyword>
<dbReference type="OrthoDB" id="9793390at2"/>
<dbReference type="InterPro" id="IPR002549">
    <property type="entry name" value="AI-2E-like"/>
</dbReference>
<comment type="similarity">
    <text evidence="2">Belongs to the autoinducer-2 exporter (AI-2E) (TC 2.A.86) family.</text>
</comment>
<accession>A0A098M864</accession>
<dbReference type="EMBL" id="JQCR01000003">
    <property type="protein sequence ID" value="KGE18228.1"/>
    <property type="molecule type" value="Genomic_DNA"/>
</dbReference>
<comment type="subcellular location">
    <subcellularLocation>
        <location evidence="1">Membrane</location>
        <topology evidence="1">Multi-pass membrane protein</topology>
    </subcellularLocation>
</comment>
<dbReference type="GO" id="GO:0016020">
    <property type="term" value="C:membrane"/>
    <property type="evidence" value="ECO:0007669"/>
    <property type="project" value="UniProtKB-SubCell"/>
</dbReference>
<feature type="transmembrane region" description="Helical" evidence="6">
    <location>
        <begin position="12"/>
        <end position="29"/>
    </location>
</feature>
<evidence type="ECO:0000256" key="1">
    <source>
        <dbReference type="ARBA" id="ARBA00004141"/>
    </source>
</evidence>
<dbReference type="Pfam" id="PF01594">
    <property type="entry name" value="AI-2E_transport"/>
    <property type="match status" value="1"/>
</dbReference>
<dbReference type="STRING" id="268407.PWYN_27245"/>
<feature type="transmembrane region" description="Helical" evidence="6">
    <location>
        <begin position="73"/>
        <end position="98"/>
    </location>
</feature>
<evidence type="ECO:0000256" key="5">
    <source>
        <dbReference type="ARBA" id="ARBA00023136"/>
    </source>
</evidence>
<keyword evidence="8" id="KW-1185">Reference proteome</keyword>
<feature type="transmembrane region" description="Helical" evidence="6">
    <location>
        <begin position="219"/>
        <end position="251"/>
    </location>
</feature>
<evidence type="ECO:0000256" key="2">
    <source>
        <dbReference type="ARBA" id="ARBA00009773"/>
    </source>
</evidence>
<sequence>MEQWSQSKWLRPMIGVLLTLIILYFVWQLRPMLQYIFLFLKAILAPFLAAMIISYVLNPVVSMLAARKMPRSIAVLLIYAVFLTTLAVIAINLIPMFITQLEELNEHLPQMTLQAQSLMRNMNTRLIPPGVEMGMNNWFFQLENRLATGISHFLDNIGSTINLLFNAFIVPFLVFYILKDFDVFERTVVSCLPRSRRKSIVTMLKDIDEALGNYIRGQFLVCIIIGVLAYIGYALIGMPYALLFACVVALFDIVPYLGPFLGAAPAIVMASTISFRLVLLVAVVNTLCQMLESNVISPQVVGRTLHLHPLLIIFALLVGGEVAGIVGLILAVPLFAAGKVVLQHFIAYYMKRKHV</sequence>
<keyword evidence="4 6" id="KW-1133">Transmembrane helix</keyword>
<reference evidence="7 8" key="1">
    <citation type="submission" date="2014-08" db="EMBL/GenBank/DDBJ databases">
        <authorList>
            <person name="den Bakker H.C."/>
        </authorList>
    </citation>
    <scope>NUCLEOTIDE SEQUENCE [LARGE SCALE GENOMIC DNA]</scope>
    <source>
        <strain evidence="7 8">DSM 18334</strain>
    </source>
</reference>
<evidence type="ECO:0000256" key="6">
    <source>
        <dbReference type="SAM" id="Phobius"/>
    </source>
</evidence>
<keyword evidence="5 6" id="KW-0472">Membrane</keyword>
<name>A0A098M864_9BACL</name>
<reference evidence="7 8" key="2">
    <citation type="submission" date="2014-10" db="EMBL/GenBank/DDBJ databases">
        <title>Comparative genomics of the Paenibacillus odorifer group.</title>
        <authorList>
            <person name="Tsai Y.-C."/>
            <person name="Martin N."/>
            <person name="Korlach J."/>
            <person name="Wiedmann M."/>
        </authorList>
    </citation>
    <scope>NUCLEOTIDE SEQUENCE [LARGE SCALE GENOMIC DNA]</scope>
    <source>
        <strain evidence="7 8">DSM 18334</strain>
    </source>
</reference>
<dbReference type="eggNOG" id="COG0628">
    <property type="taxonomic scope" value="Bacteria"/>
</dbReference>
<organism evidence="7 8">
    <name type="scientific">Paenibacillus wynnii</name>
    <dbReference type="NCBI Taxonomy" id="268407"/>
    <lineage>
        <taxon>Bacteria</taxon>
        <taxon>Bacillati</taxon>
        <taxon>Bacillota</taxon>
        <taxon>Bacilli</taxon>
        <taxon>Bacillales</taxon>
        <taxon>Paenibacillaceae</taxon>
        <taxon>Paenibacillus</taxon>
    </lineage>
</organism>
<dbReference type="Proteomes" id="UP000029734">
    <property type="component" value="Unassembled WGS sequence"/>
</dbReference>
<proteinExistence type="inferred from homology"/>
<comment type="caution">
    <text evidence="7">The sequence shown here is derived from an EMBL/GenBank/DDBJ whole genome shotgun (WGS) entry which is preliminary data.</text>
</comment>
<dbReference type="AlphaFoldDB" id="A0A098M864"/>
<evidence type="ECO:0000313" key="8">
    <source>
        <dbReference type="Proteomes" id="UP000029734"/>
    </source>
</evidence>
<evidence type="ECO:0000256" key="3">
    <source>
        <dbReference type="ARBA" id="ARBA00022692"/>
    </source>
</evidence>
<dbReference type="GO" id="GO:0055085">
    <property type="term" value="P:transmembrane transport"/>
    <property type="evidence" value="ECO:0007669"/>
    <property type="project" value="TreeGrafter"/>
</dbReference>
<feature type="transmembrane region" description="Helical" evidence="6">
    <location>
        <begin position="263"/>
        <end position="288"/>
    </location>
</feature>
<protein>
    <submittedName>
        <fullName evidence="7">Permease</fullName>
    </submittedName>
</protein>
<dbReference type="RefSeq" id="WP_036658136.1">
    <property type="nucleotide sequence ID" value="NZ_JQCR01000003.1"/>
</dbReference>
<feature type="transmembrane region" description="Helical" evidence="6">
    <location>
        <begin position="161"/>
        <end position="178"/>
    </location>
</feature>
<gene>
    <name evidence="7" type="ORF">PWYN_27245</name>
</gene>
<feature type="transmembrane region" description="Helical" evidence="6">
    <location>
        <begin position="35"/>
        <end position="61"/>
    </location>
</feature>
<evidence type="ECO:0000313" key="7">
    <source>
        <dbReference type="EMBL" id="KGE18228.1"/>
    </source>
</evidence>
<evidence type="ECO:0000256" key="4">
    <source>
        <dbReference type="ARBA" id="ARBA00022989"/>
    </source>
</evidence>
<dbReference type="PANTHER" id="PTHR21716">
    <property type="entry name" value="TRANSMEMBRANE PROTEIN"/>
    <property type="match status" value="1"/>
</dbReference>
<dbReference type="PANTHER" id="PTHR21716:SF15">
    <property type="entry name" value="TRANSPORT PROTEIN YRRI-RELATED"/>
    <property type="match status" value="1"/>
</dbReference>